<comment type="similarity">
    <text evidence="3">Belongs to the bacterial microcompartments protein family.</text>
</comment>
<dbReference type="Pfam" id="PF00936">
    <property type="entry name" value="BMC"/>
    <property type="match status" value="1"/>
</dbReference>
<dbReference type="SMART" id="SM00877">
    <property type="entry name" value="BMC"/>
    <property type="match status" value="1"/>
</dbReference>
<evidence type="ECO:0000256" key="3">
    <source>
        <dbReference type="PROSITE-ProRule" id="PRU01278"/>
    </source>
</evidence>
<dbReference type="InterPro" id="IPR050575">
    <property type="entry name" value="BMC_shell"/>
</dbReference>
<dbReference type="Gene3D" id="1.10.10.10">
    <property type="entry name" value="Winged helix-like DNA-binding domain superfamily/Winged helix DNA-binding domain"/>
    <property type="match status" value="1"/>
</dbReference>
<dbReference type="Gene3D" id="3.30.70.1710">
    <property type="match status" value="1"/>
</dbReference>
<dbReference type="PROSITE" id="PS51933">
    <property type="entry name" value="EUTK_C"/>
    <property type="match status" value="1"/>
</dbReference>
<comment type="subcellular location">
    <subcellularLocation>
        <location evidence="1">Bacterial microcompartment</location>
    </subcellularLocation>
</comment>
<organism evidence="6 7">
    <name type="scientific">Pseudothauera rhizosphaerae</name>
    <dbReference type="NCBI Taxonomy" id="2565932"/>
    <lineage>
        <taxon>Bacteria</taxon>
        <taxon>Pseudomonadati</taxon>
        <taxon>Pseudomonadota</taxon>
        <taxon>Betaproteobacteria</taxon>
        <taxon>Rhodocyclales</taxon>
        <taxon>Zoogloeaceae</taxon>
        <taxon>Pseudothauera</taxon>
    </lineage>
</organism>
<sequence length="164" mass="17340">MNPNAIGLIEVRGLVAAVEAADAMLKAASVTAFRRHSISPGLVTVVVEGDLASCRAAVDAGVAAVQRFGGALAQFVIGRPDRDTWELVGPLLWESEDERRPPDEAEELLAYVATVARGRTAQGVARHFKRETAAVRAQLDRLVAAGRLRRAGTRYLAAGGAAAR</sequence>
<dbReference type="InterPro" id="IPR037233">
    <property type="entry name" value="CcmK-like_sf"/>
</dbReference>
<evidence type="ECO:0000259" key="4">
    <source>
        <dbReference type="PROSITE" id="PS51930"/>
    </source>
</evidence>
<dbReference type="EMBL" id="SSOD01000014">
    <property type="protein sequence ID" value="THF59314.1"/>
    <property type="molecule type" value="Genomic_DNA"/>
</dbReference>
<evidence type="ECO:0000256" key="2">
    <source>
        <dbReference type="ARBA" id="ARBA00024446"/>
    </source>
</evidence>
<evidence type="ECO:0000256" key="1">
    <source>
        <dbReference type="ARBA" id="ARBA00024322"/>
    </source>
</evidence>
<dbReference type="OrthoDB" id="9812608at2"/>
<dbReference type="SUPFAM" id="SSF143414">
    <property type="entry name" value="CcmK-like"/>
    <property type="match status" value="1"/>
</dbReference>
<keyword evidence="7" id="KW-1185">Reference proteome</keyword>
<dbReference type="InterPro" id="IPR044872">
    <property type="entry name" value="CcmK/CsoS1_BMC"/>
</dbReference>
<gene>
    <name evidence="6" type="ORF">E6O51_16500</name>
</gene>
<dbReference type="InterPro" id="IPR000249">
    <property type="entry name" value="BMC_dom"/>
</dbReference>
<dbReference type="PANTHER" id="PTHR33941">
    <property type="entry name" value="PROPANEDIOL UTILIZATION PROTEIN PDUA"/>
    <property type="match status" value="1"/>
</dbReference>
<dbReference type="CDD" id="cd07045">
    <property type="entry name" value="BMC_CcmK_like"/>
    <property type="match status" value="1"/>
</dbReference>
<evidence type="ECO:0000313" key="6">
    <source>
        <dbReference type="EMBL" id="THF59314.1"/>
    </source>
</evidence>
<protein>
    <submittedName>
        <fullName evidence="6">BMC domain-containing protein</fullName>
    </submittedName>
</protein>
<dbReference type="Proteomes" id="UP000307956">
    <property type="component" value="Unassembled WGS sequence"/>
</dbReference>
<reference evidence="6 7" key="1">
    <citation type="submission" date="2019-04" db="EMBL/GenBank/DDBJ databases">
        <title>Azoarcus rhizosphaerae sp. nov. isolated from rhizosphere of Ficus religiosa.</title>
        <authorList>
            <person name="Lin S.-Y."/>
            <person name="Hameed A."/>
            <person name="Hsu Y.-H."/>
            <person name="Young C.-C."/>
        </authorList>
    </citation>
    <scope>NUCLEOTIDE SEQUENCE [LARGE SCALE GENOMIC DNA]</scope>
    <source>
        <strain evidence="6 7">CC-YHH848</strain>
    </source>
</reference>
<dbReference type="PROSITE" id="PS51930">
    <property type="entry name" value="BMC_2"/>
    <property type="match status" value="1"/>
</dbReference>
<accession>A0A4S4AIW7</accession>
<comment type="caution">
    <text evidence="6">The sequence shown here is derived from an EMBL/GenBank/DDBJ whole genome shotgun (WGS) entry which is preliminary data.</text>
</comment>
<proteinExistence type="inferred from homology"/>
<dbReference type="AlphaFoldDB" id="A0A4S4AIW7"/>
<dbReference type="GO" id="GO:0031469">
    <property type="term" value="C:bacterial microcompartment"/>
    <property type="evidence" value="ECO:0007669"/>
    <property type="project" value="UniProtKB-SubCell"/>
</dbReference>
<dbReference type="InterPro" id="IPR032298">
    <property type="entry name" value="EutK_C"/>
</dbReference>
<dbReference type="RefSeq" id="WP_136386099.1">
    <property type="nucleotide sequence ID" value="NZ_SSOD01000014.1"/>
</dbReference>
<dbReference type="Pfam" id="PF16365">
    <property type="entry name" value="EutK_C"/>
    <property type="match status" value="1"/>
</dbReference>
<evidence type="ECO:0000259" key="5">
    <source>
        <dbReference type="PROSITE" id="PS51933"/>
    </source>
</evidence>
<keyword evidence="2" id="KW-1283">Bacterial microcompartment</keyword>
<dbReference type="InterPro" id="IPR036388">
    <property type="entry name" value="WH-like_DNA-bd_sf"/>
</dbReference>
<dbReference type="PANTHER" id="PTHR33941:SF6">
    <property type="entry name" value="BACTERIAL MICROCOMPARTMENT SHELL PROTEIN EUTK"/>
    <property type="match status" value="1"/>
</dbReference>
<feature type="domain" description="BMC" evidence="4">
    <location>
        <begin position="5"/>
        <end position="89"/>
    </location>
</feature>
<feature type="domain" description="EutK-Ctail" evidence="5">
    <location>
        <begin position="103"/>
        <end position="159"/>
    </location>
</feature>
<evidence type="ECO:0000313" key="7">
    <source>
        <dbReference type="Proteomes" id="UP000307956"/>
    </source>
</evidence>
<name>A0A4S4AIW7_9RHOO</name>